<accession>A0A0F7SA78</accession>
<feature type="region of interest" description="Disordered" evidence="1">
    <location>
        <begin position="1"/>
        <end position="99"/>
    </location>
</feature>
<sequence>MPSASSAQGISSGGGSVPAVTSGGPSAGSGSDTSPPSSSSSSSPADSMSSMPGMASGSSSSDLPSTGSSDGPTTTPGTPGTSPDSSTTDDTSSCPATSKATMEFSPCDFAALFVRMQLTPSQLAIFEAGYQGLISSQKATYTVDGKRIAADQLAQPLDAGIKSALSNAGAVKGGGGGKGGGKVGGVSVHSRAVVEEGVGSGMTVNPRNRFMYKVRRALF</sequence>
<dbReference type="EMBL" id="CCFA01004296">
    <property type="protein sequence ID" value="CDW99186.1"/>
    <property type="molecule type" value="Genomic_DNA"/>
</dbReference>
<feature type="compositionally biased region" description="Low complexity" evidence="1">
    <location>
        <begin position="21"/>
        <end position="93"/>
    </location>
</feature>
<evidence type="ECO:0000256" key="1">
    <source>
        <dbReference type="SAM" id="MobiDB-lite"/>
    </source>
</evidence>
<dbReference type="AlphaFoldDB" id="A0A0F7SA78"/>
<name>A0A0F7SA78_9BASI</name>
<keyword evidence="3" id="KW-1185">Reference proteome</keyword>
<evidence type="ECO:0000313" key="3">
    <source>
        <dbReference type="Proteomes" id="UP000242770"/>
    </source>
</evidence>
<protein>
    <submittedName>
        <fullName evidence="2">Uncharacterized protein</fullName>
    </submittedName>
</protein>
<reference evidence="3" key="1">
    <citation type="submission" date="2014-06" db="EMBL/GenBank/DDBJ databases">
        <authorList>
            <person name="Berkman P.J."/>
        </authorList>
    </citation>
    <scope>NUCLEOTIDE SEQUENCE [LARGE SCALE GENOMIC DNA]</scope>
</reference>
<proteinExistence type="predicted"/>
<dbReference type="Proteomes" id="UP000242770">
    <property type="component" value="Unassembled WGS sequence"/>
</dbReference>
<gene>
    <name evidence="2" type="primary">SSCI71360.1</name>
</gene>
<dbReference type="STRING" id="49012.A0A0F7SA78"/>
<organism evidence="2 3">
    <name type="scientific">Sporisorium scitamineum</name>
    <dbReference type="NCBI Taxonomy" id="49012"/>
    <lineage>
        <taxon>Eukaryota</taxon>
        <taxon>Fungi</taxon>
        <taxon>Dikarya</taxon>
        <taxon>Basidiomycota</taxon>
        <taxon>Ustilaginomycotina</taxon>
        <taxon>Ustilaginomycetes</taxon>
        <taxon>Ustilaginales</taxon>
        <taxon>Ustilaginaceae</taxon>
        <taxon>Sporisorium</taxon>
    </lineage>
</organism>
<feature type="compositionally biased region" description="Low complexity" evidence="1">
    <location>
        <begin position="1"/>
        <end position="10"/>
    </location>
</feature>
<evidence type="ECO:0000313" key="2">
    <source>
        <dbReference type="EMBL" id="CDW99186.1"/>
    </source>
</evidence>